<sequence length="210" mass="23479">MDKDVLLSVSGLKVKFDHHLILDDISFEVEKNETLAIIGPNGAGKTVLFKALLGLIPFAGEVKWQSGLKIGYVPQKLALPRDLPLTTLEFLRLKENNLAKIYKILEQVGFQKNKPHEGHLKKHVLETKVSVLSGGEAQRILIAFALLEDPDVLLFDEPTAGVDISAEETIYSLLHKLRQKQSLTMLLISHEPEIVKKYADKVLDLGKQQK</sequence>
<dbReference type="InterPro" id="IPR050153">
    <property type="entry name" value="Metal_Ion_Import_ABC"/>
</dbReference>
<name>A0A2M7THN6_9BACT</name>
<evidence type="ECO:0000256" key="3">
    <source>
        <dbReference type="ARBA" id="ARBA00022741"/>
    </source>
</evidence>
<keyword evidence="8" id="KW-0406">Ion transport</keyword>
<keyword evidence="9" id="KW-0472">Membrane</keyword>
<dbReference type="Gene3D" id="3.40.50.300">
    <property type="entry name" value="P-loop containing nucleotide triphosphate hydrolases"/>
    <property type="match status" value="1"/>
</dbReference>
<dbReference type="PANTHER" id="PTHR42734">
    <property type="entry name" value="METAL TRANSPORT SYSTEM ATP-BINDING PROTEIN TM_0124-RELATED"/>
    <property type="match status" value="1"/>
</dbReference>
<dbReference type="GO" id="GO:0005524">
    <property type="term" value="F:ATP binding"/>
    <property type="evidence" value="ECO:0007669"/>
    <property type="project" value="UniProtKB-KW"/>
</dbReference>
<evidence type="ECO:0000256" key="9">
    <source>
        <dbReference type="ARBA" id="ARBA00023136"/>
    </source>
</evidence>
<dbReference type="EMBL" id="PFNN01000025">
    <property type="protein sequence ID" value="PIZ45831.1"/>
    <property type="molecule type" value="Genomic_DNA"/>
</dbReference>
<evidence type="ECO:0000259" key="10">
    <source>
        <dbReference type="PROSITE" id="PS50893"/>
    </source>
</evidence>
<evidence type="ECO:0000256" key="6">
    <source>
        <dbReference type="ARBA" id="ARBA00022906"/>
    </source>
</evidence>
<dbReference type="GO" id="GO:0016887">
    <property type="term" value="F:ATP hydrolysis activity"/>
    <property type="evidence" value="ECO:0007669"/>
    <property type="project" value="InterPro"/>
</dbReference>
<evidence type="ECO:0000256" key="1">
    <source>
        <dbReference type="ARBA" id="ARBA00022448"/>
    </source>
</evidence>
<gene>
    <name evidence="11" type="ORF">COY30_01290</name>
</gene>
<dbReference type="InterPro" id="IPR027417">
    <property type="entry name" value="P-loop_NTPase"/>
</dbReference>
<evidence type="ECO:0000256" key="4">
    <source>
        <dbReference type="ARBA" id="ARBA00022833"/>
    </source>
</evidence>
<keyword evidence="1" id="KW-0813">Transport</keyword>
<keyword evidence="7" id="KW-1278">Translocase</keyword>
<keyword evidence="3" id="KW-0547">Nucleotide-binding</keyword>
<dbReference type="Proteomes" id="UP000231727">
    <property type="component" value="Unassembled WGS sequence"/>
</dbReference>
<accession>A0A2M7THN6</accession>
<dbReference type="Pfam" id="PF00005">
    <property type="entry name" value="ABC_tran"/>
    <property type="match status" value="1"/>
</dbReference>
<evidence type="ECO:0000256" key="2">
    <source>
        <dbReference type="ARBA" id="ARBA00022475"/>
    </source>
</evidence>
<comment type="caution">
    <text evidence="11">The sequence shown here is derived from an EMBL/GenBank/DDBJ whole genome shotgun (WGS) entry which is preliminary data.</text>
</comment>
<keyword evidence="5 11" id="KW-0067">ATP-binding</keyword>
<dbReference type="PANTHER" id="PTHR42734:SF9">
    <property type="entry name" value="ZINC IMPORT ATP-BINDING PROTEIN ZNUC"/>
    <property type="match status" value="1"/>
</dbReference>
<feature type="domain" description="ABC transporter" evidence="10">
    <location>
        <begin position="7"/>
        <end position="209"/>
    </location>
</feature>
<dbReference type="PROSITE" id="PS50893">
    <property type="entry name" value="ABC_TRANSPORTER_2"/>
    <property type="match status" value="1"/>
</dbReference>
<dbReference type="SUPFAM" id="SSF52540">
    <property type="entry name" value="P-loop containing nucleoside triphosphate hydrolases"/>
    <property type="match status" value="1"/>
</dbReference>
<proteinExistence type="predicted"/>
<evidence type="ECO:0000256" key="8">
    <source>
        <dbReference type="ARBA" id="ARBA00023065"/>
    </source>
</evidence>
<evidence type="ECO:0000313" key="11">
    <source>
        <dbReference type="EMBL" id="PIZ45831.1"/>
    </source>
</evidence>
<evidence type="ECO:0000256" key="7">
    <source>
        <dbReference type="ARBA" id="ARBA00022967"/>
    </source>
</evidence>
<evidence type="ECO:0000313" key="12">
    <source>
        <dbReference type="Proteomes" id="UP000231727"/>
    </source>
</evidence>
<organism evidence="11 12">
    <name type="scientific">Candidatus Woesebacteria bacterium CG_4_10_14_0_2_um_filter_44_9</name>
    <dbReference type="NCBI Taxonomy" id="1975055"/>
    <lineage>
        <taxon>Bacteria</taxon>
        <taxon>Candidatus Woeseibacteriota</taxon>
    </lineage>
</organism>
<protein>
    <submittedName>
        <fullName evidence="11">ABC transporter ATP-binding protein</fullName>
    </submittedName>
</protein>
<keyword evidence="6" id="KW-0864">Zinc transport</keyword>
<dbReference type="AlphaFoldDB" id="A0A2M7THN6"/>
<dbReference type="InterPro" id="IPR003593">
    <property type="entry name" value="AAA+_ATPase"/>
</dbReference>
<dbReference type="InterPro" id="IPR003439">
    <property type="entry name" value="ABC_transporter-like_ATP-bd"/>
</dbReference>
<reference evidence="12" key="1">
    <citation type="submission" date="2017-09" db="EMBL/GenBank/DDBJ databases">
        <title>Depth-based differentiation of microbial function through sediment-hosted aquifers and enrichment of novel symbionts in the deep terrestrial subsurface.</title>
        <authorList>
            <person name="Probst A.J."/>
            <person name="Ladd B."/>
            <person name="Jarett J.K."/>
            <person name="Geller-Mcgrath D.E."/>
            <person name="Sieber C.M.K."/>
            <person name="Emerson J.B."/>
            <person name="Anantharaman K."/>
            <person name="Thomas B.C."/>
            <person name="Malmstrom R."/>
            <person name="Stieglmeier M."/>
            <person name="Klingl A."/>
            <person name="Woyke T."/>
            <person name="Ryan C.M."/>
            <person name="Banfield J.F."/>
        </authorList>
    </citation>
    <scope>NUCLEOTIDE SEQUENCE [LARGE SCALE GENOMIC DNA]</scope>
</reference>
<evidence type="ECO:0000256" key="5">
    <source>
        <dbReference type="ARBA" id="ARBA00022840"/>
    </source>
</evidence>
<dbReference type="SMART" id="SM00382">
    <property type="entry name" value="AAA"/>
    <property type="match status" value="1"/>
</dbReference>
<dbReference type="GO" id="GO:0010043">
    <property type="term" value="P:response to zinc ion"/>
    <property type="evidence" value="ECO:0007669"/>
    <property type="project" value="TreeGrafter"/>
</dbReference>
<keyword evidence="4" id="KW-0862">Zinc</keyword>
<keyword evidence="2" id="KW-1003">Cell membrane</keyword>
<dbReference type="GO" id="GO:0006829">
    <property type="term" value="P:zinc ion transport"/>
    <property type="evidence" value="ECO:0007669"/>
    <property type="project" value="UniProtKB-KW"/>
</dbReference>